<feature type="coiled-coil region" evidence="10">
    <location>
        <begin position="718"/>
        <end position="745"/>
    </location>
</feature>
<keyword evidence="5 8" id="KW-0067">ATP-binding</keyword>
<evidence type="ECO:0000313" key="14">
    <source>
        <dbReference type="Proteomes" id="UP001497392"/>
    </source>
</evidence>
<dbReference type="SMART" id="SM00129">
    <property type="entry name" value="KISc"/>
    <property type="match status" value="1"/>
</dbReference>
<evidence type="ECO:0000256" key="5">
    <source>
        <dbReference type="ARBA" id="ARBA00022840"/>
    </source>
</evidence>
<comment type="subcellular location">
    <subcellularLocation>
        <location evidence="1">Cytoplasm</location>
        <location evidence="1">Cytoskeleton</location>
    </subcellularLocation>
</comment>
<reference evidence="13 14" key="1">
    <citation type="submission" date="2024-06" db="EMBL/GenBank/DDBJ databases">
        <authorList>
            <person name="Kraege A."/>
            <person name="Thomma B."/>
        </authorList>
    </citation>
    <scope>NUCLEOTIDE SEQUENCE [LARGE SCALE GENOMIC DNA]</scope>
</reference>
<gene>
    <name evidence="13" type="primary">g7317</name>
    <name evidence="13" type="ORF">VP750_LOCUS6265</name>
</gene>
<feature type="compositionally biased region" description="Polar residues" evidence="11">
    <location>
        <begin position="33"/>
        <end position="61"/>
    </location>
</feature>
<feature type="region of interest" description="Disordered" evidence="11">
    <location>
        <begin position="462"/>
        <end position="481"/>
    </location>
</feature>
<comment type="similarity">
    <text evidence="8 9">Belongs to the TRAFAC class myosin-kinesin ATPase superfamily. Kinesin family.</text>
</comment>
<dbReference type="EMBL" id="CAXHTA020000011">
    <property type="protein sequence ID" value="CAL5224606.1"/>
    <property type="molecule type" value="Genomic_DNA"/>
</dbReference>
<name>A0ABP1FYN7_9CHLO</name>
<feature type="domain" description="Kinesin motor" evidence="12">
    <location>
        <begin position="130"/>
        <end position="451"/>
    </location>
</feature>
<keyword evidence="10" id="KW-0175">Coiled coil</keyword>
<dbReference type="InterPro" id="IPR027417">
    <property type="entry name" value="P-loop_NTPase"/>
</dbReference>
<evidence type="ECO:0000256" key="6">
    <source>
        <dbReference type="ARBA" id="ARBA00023175"/>
    </source>
</evidence>
<evidence type="ECO:0000256" key="3">
    <source>
        <dbReference type="ARBA" id="ARBA00022701"/>
    </source>
</evidence>
<dbReference type="Gene3D" id="3.40.850.10">
    <property type="entry name" value="Kinesin motor domain"/>
    <property type="match status" value="1"/>
</dbReference>
<evidence type="ECO:0000256" key="10">
    <source>
        <dbReference type="SAM" id="Coils"/>
    </source>
</evidence>
<dbReference type="InterPro" id="IPR019821">
    <property type="entry name" value="Kinesin_motor_CS"/>
</dbReference>
<evidence type="ECO:0000256" key="1">
    <source>
        <dbReference type="ARBA" id="ARBA00004245"/>
    </source>
</evidence>
<dbReference type="Pfam" id="PF00225">
    <property type="entry name" value="Kinesin"/>
    <property type="match status" value="1"/>
</dbReference>
<keyword evidence="7" id="KW-0206">Cytoskeleton</keyword>
<dbReference type="SUPFAM" id="SSF52540">
    <property type="entry name" value="P-loop containing nucleoside triphosphate hydrolases"/>
    <property type="match status" value="1"/>
</dbReference>
<sequence>MGLMMQDYGKFGVVDMDDKQKLFRLVKRLNTDPLRSTNNGTSDRGLQTPRARNSIASGKDSNVDSLEAKLRAQMLDGNAALLSLADDSDDYLLQAGTPQRGHREHSPSLAMSPQASAPVVLPPEEPNLPKIRVVVRKRPLNRKEEDRGEEDSIEAVMAEARLTVHEPRVKVDLTKYVEHHAFSFDDVLDEEVTNDAVYRSTVQPLVATIFRSGKATCFAYGQTGSGKTYTMQPLPLRAAADIFRYLSLRESQGLALWVSCFEIYGGKLYDLLNCRQQLVMREDGKGRVCIVGLKEVQVDQPETIQELVTHASKARSTGSTGVNDESSRSHSIMQFALKRESESDGHPVGKISFIDLAGSERGADTYDNNRQTRMEGAQINKSLLALKECIRALDASAHHVPFRGSKLTEVLRDSFTGDQARTVMIANVSPASSSCEHTLNTLRYADRVKELRKDKTARFSCAVQQRAASPPPRAMLSPRQAPGAAASPAMRARHASLAHITSPHRHATPPRGAVVPEVMASPRPGQRQVAAPLKGRRGTVGTLEEVKLAAAKRSAAAAEESLASLAGRHDDSHHQACGRSETAEAMPAQGLPASKEAALKALSRRATADEAYAQPRVKAGEGSKRALGFEAADAQGHADAPVAPKSAEGSEADLREMLGARDELMNRILEEEDNLIAAHRWQIEETMAIVRQEMTLLGQIDQPGSAIDAYISGLRDVLERKASNIAQLQGRLESFQAQLRDEEELSNLISAKMHMRSDAAAFRQTREAL</sequence>
<evidence type="ECO:0000313" key="13">
    <source>
        <dbReference type="EMBL" id="CAL5224606.1"/>
    </source>
</evidence>
<dbReference type="CDD" id="cd01367">
    <property type="entry name" value="KISc_KIF2_like"/>
    <property type="match status" value="1"/>
</dbReference>
<dbReference type="PANTHER" id="PTHR47971">
    <property type="entry name" value="KINESIN-RELATED PROTEIN 6"/>
    <property type="match status" value="1"/>
</dbReference>
<keyword evidence="4 8" id="KW-0547">Nucleotide-binding</keyword>
<dbReference type="Proteomes" id="UP001497392">
    <property type="component" value="Unassembled WGS sequence"/>
</dbReference>
<feature type="binding site" evidence="8">
    <location>
        <begin position="221"/>
        <end position="228"/>
    </location>
    <ligand>
        <name>ATP</name>
        <dbReference type="ChEBI" id="CHEBI:30616"/>
    </ligand>
</feature>
<feature type="region of interest" description="Disordered" evidence="11">
    <location>
        <begin position="32"/>
        <end position="61"/>
    </location>
</feature>
<dbReference type="PRINTS" id="PR00380">
    <property type="entry name" value="KINESINHEAVY"/>
</dbReference>
<dbReference type="InterPro" id="IPR036961">
    <property type="entry name" value="Kinesin_motor_dom_sf"/>
</dbReference>
<organism evidence="13 14">
    <name type="scientific">Coccomyxa viridis</name>
    <dbReference type="NCBI Taxonomy" id="1274662"/>
    <lineage>
        <taxon>Eukaryota</taxon>
        <taxon>Viridiplantae</taxon>
        <taxon>Chlorophyta</taxon>
        <taxon>core chlorophytes</taxon>
        <taxon>Trebouxiophyceae</taxon>
        <taxon>Trebouxiophyceae incertae sedis</taxon>
        <taxon>Coccomyxaceae</taxon>
        <taxon>Coccomyxa</taxon>
    </lineage>
</organism>
<dbReference type="InterPro" id="IPR027640">
    <property type="entry name" value="Kinesin-like_fam"/>
</dbReference>
<protein>
    <recommendedName>
        <fullName evidence="9">Kinesin-like protein</fullName>
    </recommendedName>
</protein>
<dbReference type="PROSITE" id="PS50067">
    <property type="entry name" value="KINESIN_MOTOR_2"/>
    <property type="match status" value="1"/>
</dbReference>
<dbReference type="InterPro" id="IPR001752">
    <property type="entry name" value="Kinesin_motor_dom"/>
</dbReference>
<keyword evidence="3 9" id="KW-0493">Microtubule</keyword>
<keyword evidence="14" id="KW-1185">Reference proteome</keyword>
<evidence type="ECO:0000256" key="4">
    <source>
        <dbReference type="ARBA" id="ARBA00022741"/>
    </source>
</evidence>
<evidence type="ECO:0000259" key="12">
    <source>
        <dbReference type="PROSITE" id="PS50067"/>
    </source>
</evidence>
<evidence type="ECO:0000256" key="9">
    <source>
        <dbReference type="RuleBase" id="RU000394"/>
    </source>
</evidence>
<feature type="region of interest" description="Disordered" evidence="11">
    <location>
        <begin position="561"/>
        <end position="590"/>
    </location>
</feature>
<evidence type="ECO:0000256" key="7">
    <source>
        <dbReference type="ARBA" id="ARBA00023212"/>
    </source>
</evidence>
<proteinExistence type="inferred from homology"/>
<dbReference type="PROSITE" id="PS00411">
    <property type="entry name" value="KINESIN_MOTOR_1"/>
    <property type="match status" value="1"/>
</dbReference>
<comment type="caution">
    <text evidence="13">The sequence shown here is derived from an EMBL/GenBank/DDBJ whole genome shotgun (WGS) entry which is preliminary data.</text>
</comment>
<evidence type="ECO:0000256" key="8">
    <source>
        <dbReference type="PROSITE-ProRule" id="PRU00283"/>
    </source>
</evidence>
<evidence type="ECO:0000256" key="2">
    <source>
        <dbReference type="ARBA" id="ARBA00022490"/>
    </source>
</evidence>
<dbReference type="PANTHER" id="PTHR47971:SF8">
    <property type="entry name" value="KINESIN-LIKE PROTEIN"/>
    <property type="match status" value="1"/>
</dbReference>
<accession>A0ABP1FYN7</accession>
<keyword evidence="6 8" id="KW-0505">Motor protein</keyword>
<keyword evidence="2" id="KW-0963">Cytoplasm</keyword>
<evidence type="ECO:0000256" key="11">
    <source>
        <dbReference type="SAM" id="MobiDB-lite"/>
    </source>
</evidence>